<dbReference type="OrthoDB" id="981227at2"/>
<feature type="domain" description="Cupin fold metalloprotein WbuC cupin" evidence="1">
    <location>
        <begin position="8"/>
        <end position="87"/>
    </location>
</feature>
<dbReference type="InterPro" id="IPR011051">
    <property type="entry name" value="RmlC_Cupin_sf"/>
</dbReference>
<dbReference type="NCBIfam" id="TIGR04366">
    <property type="entry name" value="cupin_WbuC"/>
    <property type="match status" value="1"/>
</dbReference>
<reference evidence="3" key="1">
    <citation type="submission" date="2016-07" db="EMBL/GenBank/DDBJ databases">
        <authorList>
            <person name="Florea S."/>
            <person name="Webb J.S."/>
            <person name="Jaromczyk J."/>
            <person name="Schardl C.L."/>
        </authorList>
    </citation>
    <scope>NUCLEOTIDE SEQUENCE [LARGE SCALE GENOMIC DNA]</scope>
    <source>
        <strain evidence="3">KCTC 42131</strain>
    </source>
</reference>
<keyword evidence="3" id="KW-1185">Reference proteome</keyword>
<protein>
    <recommendedName>
        <fullName evidence="1">Cupin fold metalloprotein WbuC cupin domain-containing protein</fullName>
    </recommendedName>
</protein>
<dbReference type="STRING" id="1524254.PHACT_00180"/>
<dbReference type="Proteomes" id="UP000175669">
    <property type="component" value="Unassembled WGS sequence"/>
</dbReference>
<proteinExistence type="predicted"/>
<dbReference type="SUPFAM" id="SSF51182">
    <property type="entry name" value="RmlC-like cupins"/>
    <property type="match status" value="1"/>
</dbReference>
<dbReference type="Pfam" id="PF19480">
    <property type="entry name" value="DUF6016"/>
    <property type="match status" value="1"/>
</dbReference>
<evidence type="ECO:0000313" key="2">
    <source>
        <dbReference type="EMBL" id="OFE11767.1"/>
    </source>
</evidence>
<comment type="caution">
    <text evidence="2">The sequence shown here is derived from an EMBL/GenBank/DDBJ whole genome shotgun (WGS) entry which is preliminary data.</text>
</comment>
<dbReference type="CDD" id="cd07005">
    <property type="entry name" value="cupin_WbuC-like"/>
    <property type="match status" value="1"/>
</dbReference>
<name>A0A1E8CHN7_9GAMM</name>
<sequence length="165" mass="18411">MSIVQFTPDYLDSLVEEASRSPRLRQHRNIHTSYEDPCQRFLNAIGMDSYIRPHRHKLDPKAETLVAVRGLFALVSFDDSGKVAEVIRFGTERHDQGGALAVGVDTAPGVWHTIIALEPGAVLLEIKAGPFRPDAAKEPATWAPEEQTPEGQQYLNDLRLLISKR</sequence>
<dbReference type="AlphaFoldDB" id="A0A1E8CHN7"/>
<evidence type="ECO:0000313" key="3">
    <source>
        <dbReference type="Proteomes" id="UP000175669"/>
    </source>
</evidence>
<evidence type="ECO:0000259" key="1">
    <source>
        <dbReference type="Pfam" id="PF19480"/>
    </source>
</evidence>
<gene>
    <name evidence="2" type="ORF">PHACT_00180</name>
</gene>
<organism evidence="2 3">
    <name type="scientific">Pseudohongiella acticola</name>
    <dbReference type="NCBI Taxonomy" id="1524254"/>
    <lineage>
        <taxon>Bacteria</taxon>
        <taxon>Pseudomonadati</taxon>
        <taxon>Pseudomonadota</taxon>
        <taxon>Gammaproteobacteria</taxon>
        <taxon>Pseudomonadales</taxon>
        <taxon>Pseudohongiellaceae</taxon>
        <taxon>Pseudohongiella</taxon>
    </lineage>
</organism>
<dbReference type="RefSeq" id="WP_070115393.1">
    <property type="nucleotide sequence ID" value="NZ_MASR01000001.1"/>
</dbReference>
<accession>A0A1E8CHN7</accession>
<dbReference type="InterPro" id="IPR027565">
    <property type="entry name" value="Cupin_WbuC"/>
</dbReference>
<dbReference type="EMBL" id="MASR01000001">
    <property type="protein sequence ID" value="OFE11767.1"/>
    <property type="molecule type" value="Genomic_DNA"/>
</dbReference>
<dbReference type="InterPro" id="IPR046058">
    <property type="entry name" value="WbuC_cupin"/>
</dbReference>